<evidence type="ECO:0000313" key="7">
    <source>
        <dbReference type="Proteomes" id="UP000238392"/>
    </source>
</evidence>
<organism evidence="6 7">
    <name type="scientific">Donghicola tyrosinivorans</name>
    <dbReference type="NCBI Taxonomy" id="1652492"/>
    <lineage>
        <taxon>Bacteria</taxon>
        <taxon>Pseudomonadati</taxon>
        <taxon>Pseudomonadota</taxon>
        <taxon>Alphaproteobacteria</taxon>
        <taxon>Rhodobacterales</taxon>
        <taxon>Roseobacteraceae</taxon>
        <taxon>Donghicola</taxon>
    </lineage>
</organism>
<evidence type="ECO:0000256" key="2">
    <source>
        <dbReference type="ARBA" id="ARBA00012438"/>
    </source>
</evidence>
<evidence type="ECO:0000256" key="4">
    <source>
        <dbReference type="ARBA" id="ARBA00022777"/>
    </source>
</evidence>
<dbReference type="EMBL" id="PVTQ01000003">
    <property type="protein sequence ID" value="PRY91737.1"/>
    <property type="molecule type" value="Genomic_DNA"/>
</dbReference>
<dbReference type="Proteomes" id="UP000238392">
    <property type="component" value="Unassembled WGS sequence"/>
</dbReference>
<dbReference type="SUPFAM" id="SSF55874">
    <property type="entry name" value="ATPase domain of HSP90 chaperone/DNA topoisomerase II/histidine kinase"/>
    <property type="match status" value="1"/>
</dbReference>
<dbReference type="Pfam" id="PF02518">
    <property type="entry name" value="HATPase_c"/>
    <property type="match status" value="1"/>
</dbReference>
<accession>A0A2T0WYI7</accession>
<dbReference type="PANTHER" id="PTHR42878">
    <property type="entry name" value="TWO-COMPONENT HISTIDINE KINASE"/>
    <property type="match status" value="1"/>
</dbReference>
<dbReference type="InterPro" id="IPR005467">
    <property type="entry name" value="His_kinase_dom"/>
</dbReference>
<dbReference type="InterPro" id="IPR003594">
    <property type="entry name" value="HATPase_dom"/>
</dbReference>
<dbReference type="Gene3D" id="3.30.565.10">
    <property type="entry name" value="Histidine kinase-like ATPase, C-terminal domain"/>
    <property type="match status" value="1"/>
</dbReference>
<gene>
    <name evidence="6" type="ORF">CLV74_103326</name>
</gene>
<keyword evidence="3" id="KW-0808">Transferase</keyword>
<evidence type="ECO:0000256" key="1">
    <source>
        <dbReference type="ARBA" id="ARBA00000085"/>
    </source>
</evidence>
<dbReference type="OrthoDB" id="7904633at2"/>
<keyword evidence="4 6" id="KW-0418">Kinase</keyword>
<dbReference type="RefSeq" id="WP_106263400.1">
    <property type="nucleotide sequence ID" value="NZ_PVTQ01000003.1"/>
</dbReference>
<evidence type="ECO:0000313" key="6">
    <source>
        <dbReference type="EMBL" id="PRY91737.1"/>
    </source>
</evidence>
<dbReference type="GO" id="GO:0030295">
    <property type="term" value="F:protein kinase activator activity"/>
    <property type="evidence" value="ECO:0007669"/>
    <property type="project" value="TreeGrafter"/>
</dbReference>
<proteinExistence type="predicted"/>
<name>A0A2T0WYI7_9RHOB</name>
<sequence length="294" mass="31622">MLREEALAALTSLDADERLKAARFFAMSAVGSDRRKLRAALKKETVPWIKRALERSLSRAAPVVEAIPPSDPPTKILAELRAEAIDEVASTIIHELATLVARLRIRAPIEVKDYPASDTKTLVDSLAGLLAGIRNIKTAVGKPEYFETDIAAECREACAIFEEAAEAIRFAGQSPFLAEIDPGLFKLALTNLVRNAVEATSAANEGDAVITLNWGRAGHELWVAVIDNGPGFDHDPSSLVDLGQSTKEAHIGFGLATAKQAMQAMEGDIYPSNASGGGARVELRWFGAHENTVR</sequence>
<dbReference type="GO" id="GO:0000156">
    <property type="term" value="F:phosphorelay response regulator activity"/>
    <property type="evidence" value="ECO:0007669"/>
    <property type="project" value="TreeGrafter"/>
</dbReference>
<dbReference type="SMART" id="SM00387">
    <property type="entry name" value="HATPase_c"/>
    <property type="match status" value="1"/>
</dbReference>
<dbReference type="InterPro" id="IPR036890">
    <property type="entry name" value="HATPase_C_sf"/>
</dbReference>
<dbReference type="GO" id="GO:0004673">
    <property type="term" value="F:protein histidine kinase activity"/>
    <property type="evidence" value="ECO:0007669"/>
    <property type="project" value="UniProtKB-EC"/>
</dbReference>
<comment type="caution">
    <text evidence="6">The sequence shown here is derived from an EMBL/GenBank/DDBJ whole genome shotgun (WGS) entry which is preliminary data.</text>
</comment>
<dbReference type="PANTHER" id="PTHR42878:SF14">
    <property type="entry name" value="OSMOLARITY TWO-COMPONENT SYSTEM PROTEIN SSK1"/>
    <property type="match status" value="1"/>
</dbReference>
<keyword evidence="7" id="KW-1185">Reference proteome</keyword>
<dbReference type="InterPro" id="IPR050351">
    <property type="entry name" value="BphY/WalK/GraS-like"/>
</dbReference>
<comment type="catalytic activity">
    <reaction evidence="1">
        <text>ATP + protein L-histidine = ADP + protein N-phospho-L-histidine.</text>
        <dbReference type="EC" id="2.7.13.3"/>
    </reaction>
</comment>
<dbReference type="EC" id="2.7.13.3" evidence="2"/>
<evidence type="ECO:0000259" key="5">
    <source>
        <dbReference type="PROSITE" id="PS50109"/>
    </source>
</evidence>
<dbReference type="GO" id="GO:0007234">
    <property type="term" value="P:osmosensory signaling via phosphorelay pathway"/>
    <property type="evidence" value="ECO:0007669"/>
    <property type="project" value="TreeGrafter"/>
</dbReference>
<feature type="domain" description="Histidine kinase" evidence="5">
    <location>
        <begin position="91"/>
        <end position="289"/>
    </location>
</feature>
<reference evidence="6 7" key="1">
    <citation type="submission" date="2018-03" db="EMBL/GenBank/DDBJ databases">
        <title>Genomic Encyclopedia of Archaeal and Bacterial Type Strains, Phase II (KMG-II): from individual species to whole genera.</title>
        <authorList>
            <person name="Goeker M."/>
        </authorList>
    </citation>
    <scope>NUCLEOTIDE SEQUENCE [LARGE SCALE GENOMIC DNA]</scope>
    <source>
        <strain evidence="6 7">DSM 100212</strain>
    </source>
</reference>
<evidence type="ECO:0000256" key="3">
    <source>
        <dbReference type="ARBA" id="ARBA00022679"/>
    </source>
</evidence>
<dbReference type="AlphaFoldDB" id="A0A2T0WYI7"/>
<protein>
    <recommendedName>
        <fullName evidence="2">histidine kinase</fullName>
        <ecNumber evidence="2">2.7.13.3</ecNumber>
    </recommendedName>
</protein>
<dbReference type="PROSITE" id="PS50109">
    <property type="entry name" value="HIS_KIN"/>
    <property type="match status" value="1"/>
</dbReference>